<dbReference type="SUPFAM" id="SSF53244">
    <property type="entry name" value="MurD-like peptide ligases, peptide-binding domain"/>
    <property type="match status" value="1"/>
</dbReference>
<dbReference type="PANTHER" id="PTHR23135">
    <property type="entry name" value="MUR LIGASE FAMILY MEMBER"/>
    <property type="match status" value="1"/>
</dbReference>
<comment type="similarity">
    <text evidence="1">Belongs to the MurCDEF family. MurE subfamily.</text>
</comment>
<evidence type="ECO:0000256" key="1">
    <source>
        <dbReference type="ARBA" id="ARBA00005898"/>
    </source>
</evidence>
<dbReference type="NCBIfam" id="NF001124">
    <property type="entry name" value="PRK00139.1-2"/>
    <property type="match status" value="1"/>
</dbReference>
<protein>
    <recommendedName>
        <fullName evidence="3">UDP-N-acetylmuramoyl-L-alanyl-D-glutamate--2,6-diaminopimelate ligase MurE homolog, chloroplastic</fullName>
    </recommendedName>
</protein>
<name>A0AAN7K4G0_9MYRT</name>
<dbReference type="InterPro" id="IPR005761">
    <property type="entry name" value="UDP-N-AcMur-Glu-dNH2Pim_ligase"/>
</dbReference>
<dbReference type="InterPro" id="IPR036565">
    <property type="entry name" value="Mur-like_cat_sf"/>
</dbReference>
<proteinExistence type="inferred from homology"/>
<dbReference type="GO" id="GO:0016881">
    <property type="term" value="F:acid-amino acid ligase activity"/>
    <property type="evidence" value="ECO:0007669"/>
    <property type="project" value="InterPro"/>
</dbReference>
<dbReference type="EMBL" id="JAXIOK010000009">
    <property type="protein sequence ID" value="KAK4761548.1"/>
    <property type="molecule type" value="Genomic_DNA"/>
</dbReference>
<dbReference type="InterPro" id="IPR013221">
    <property type="entry name" value="Mur_ligase_cen"/>
</dbReference>
<dbReference type="SUPFAM" id="SSF53623">
    <property type="entry name" value="MurD-like peptide ligases, catalytic domain"/>
    <property type="match status" value="1"/>
</dbReference>
<accession>A0AAN7K4G0</accession>
<dbReference type="Pfam" id="PF02875">
    <property type="entry name" value="Mur_ligase_C"/>
    <property type="match status" value="1"/>
</dbReference>
<dbReference type="GO" id="GO:0051301">
    <property type="term" value="P:cell division"/>
    <property type="evidence" value="ECO:0007669"/>
    <property type="project" value="InterPro"/>
</dbReference>
<dbReference type="NCBIfam" id="TIGR01085">
    <property type="entry name" value="murE"/>
    <property type="match status" value="1"/>
</dbReference>
<reference evidence="7 8" key="1">
    <citation type="journal article" date="2023" name="Hortic Res">
        <title>Pangenome of water caltrop reveals structural variations and asymmetric subgenome divergence after allopolyploidization.</title>
        <authorList>
            <person name="Zhang X."/>
            <person name="Chen Y."/>
            <person name="Wang L."/>
            <person name="Yuan Y."/>
            <person name="Fang M."/>
            <person name="Shi L."/>
            <person name="Lu R."/>
            <person name="Comes H.P."/>
            <person name="Ma Y."/>
            <person name="Chen Y."/>
            <person name="Huang G."/>
            <person name="Zhou Y."/>
            <person name="Zheng Z."/>
            <person name="Qiu Y."/>
        </authorList>
    </citation>
    <scope>NUCLEOTIDE SEQUENCE [LARGE SCALE GENOMIC DNA]</scope>
    <source>
        <tissue evidence="7">Roots</tissue>
    </source>
</reference>
<evidence type="ECO:0000313" key="7">
    <source>
        <dbReference type="EMBL" id="KAK4761548.1"/>
    </source>
</evidence>
<evidence type="ECO:0000259" key="6">
    <source>
        <dbReference type="Pfam" id="PF08245"/>
    </source>
</evidence>
<dbReference type="GO" id="GO:0008360">
    <property type="term" value="P:regulation of cell shape"/>
    <property type="evidence" value="ECO:0007669"/>
    <property type="project" value="InterPro"/>
</dbReference>
<feature type="domain" description="Mur ligase C-terminal" evidence="5">
    <location>
        <begin position="454"/>
        <end position="599"/>
    </location>
</feature>
<organism evidence="7 8">
    <name type="scientific">Trapa incisa</name>
    <dbReference type="NCBI Taxonomy" id="236973"/>
    <lineage>
        <taxon>Eukaryota</taxon>
        <taxon>Viridiplantae</taxon>
        <taxon>Streptophyta</taxon>
        <taxon>Embryophyta</taxon>
        <taxon>Tracheophyta</taxon>
        <taxon>Spermatophyta</taxon>
        <taxon>Magnoliopsida</taxon>
        <taxon>eudicotyledons</taxon>
        <taxon>Gunneridae</taxon>
        <taxon>Pentapetalae</taxon>
        <taxon>rosids</taxon>
        <taxon>malvids</taxon>
        <taxon>Myrtales</taxon>
        <taxon>Lythraceae</taxon>
        <taxon>Trapa</taxon>
    </lineage>
</organism>
<dbReference type="InterPro" id="IPR004101">
    <property type="entry name" value="Mur_ligase_C"/>
</dbReference>
<evidence type="ECO:0000259" key="4">
    <source>
        <dbReference type="Pfam" id="PF01225"/>
    </source>
</evidence>
<sequence>MSSISSIACSTPSSRSLLPVLCLTTVHRKVTCRRPAWCPCRGYGRFIGRVPAQASSGRRISSSAIADFEDDSFDKKMSTLGKANCRSVLNPSFDLDIDCYMKAQAEIVEPRIKMSLGELLEHSKIVPVSVFGNMEVQITGIQHDSRLVASGDLFVCCVGRRTDGHLFLSEADKRGAVAVVANKEIDIEQTLSCKALIIVRDTNAVLAALAASFYRQPSLNMEVIGITGTNGKTSTAYLIKGIYEAMGLRTGLLGTVAYYIHGKNELVSINTTPDAVLVQNLMAKMLHNGTNVVVMEASSHGLAQGRCDEVDFDIAVFTNFTRDHLDFHESEEEYMEAKAKLFSRMVNPERHRKIVNIDDQSAYFFIAQGSPDVPLVTFGIENKNADVFPVKFELSLFEVQALIRTPKGMLKIRSGLLGRHNIYNILAAVSVGITVGAPLDDIVRGIKEINAVPGRCELIDGEWPFRVIVDYAHTPDALSSLLEFVRELSPRRIITVVGCGGDRDKGKRPLMTQIATDKSDVTILTSDNPRSEDPFAILDDMLAGVGWGVQDYLKFGEKNHYVPLSNGHKLFVHVNRQVAICAAVAMAEEGDMVVVAGKGHETYQIVGDKKEFFDDRKECREALQYVDGLHQAGIDTSEFPWMLHESQ</sequence>
<dbReference type="Proteomes" id="UP001345219">
    <property type="component" value="Chromosome 23"/>
</dbReference>
<evidence type="ECO:0000256" key="2">
    <source>
        <dbReference type="ARBA" id="ARBA00064883"/>
    </source>
</evidence>
<dbReference type="FunFam" id="3.90.190.20:FF:000006">
    <property type="entry name" value="UDP-N-acetylmuramoyl-L-alanyl-D-glutamate--2,6-diaminopimelate ligase"/>
    <property type="match status" value="1"/>
</dbReference>
<dbReference type="InterPro" id="IPR036615">
    <property type="entry name" value="Mur_ligase_C_dom_sf"/>
</dbReference>
<dbReference type="Gene3D" id="3.40.1390.10">
    <property type="entry name" value="MurE/MurF, N-terminal domain"/>
    <property type="match status" value="1"/>
</dbReference>
<dbReference type="PANTHER" id="PTHR23135:SF4">
    <property type="entry name" value="UDP-N-ACETYLMURAMOYL-L-ALANYL-D-GLUTAMATE--2,6-DIAMINOPIMELATE LIGASE MURE HOMOLOG, CHLOROPLASTIC"/>
    <property type="match status" value="1"/>
</dbReference>
<dbReference type="Pfam" id="PF01225">
    <property type="entry name" value="Mur_ligase"/>
    <property type="match status" value="1"/>
</dbReference>
<dbReference type="InterPro" id="IPR035911">
    <property type="entry name" value="MurE/MurF_N"/>
</dbReference>
<dbReference type="GO" id="GO:0005737">
    <property type="term" value="C:cytoplasm"/>
    <property type="evidence" value="ECO:0007669"/>
    <property type="project" value="InterPro"/>
</dbReference>
<feature type="domain" description="Mur ligase central" evidence="6">
    <location>
        <begin position="226"/>
        <end position="431"/>
    </location>
</feature>
<dbReference type="Gene3D" id="3.40.1190.10">
    <property type="entry name" value="Mur-like, catalytic domain"/>
    <property type="match status" value="1"/>
</dbReference>
<keyword evidence="8" id="KW-1185">Reference proteome</keyword>
<evidence type="ECO:0000259" key="5">
    <source>
        <dbReference type="Pfam" id="PF02875"/>
    </source>
</evidence>
<dbReference type="AlphaFoldDB" id="A0AAN7K4G0"/>
<feature type="domain" description="Mur ligase N-terminal catalytic" evidence="4">
    <location>
        <begin position="138"/>
        <end position="214"/>
    </location>
</feature>
<comment type="caution">
    <text evidence="7">The sequence shown here is derived from an EMBL/GenBank/DDBJ whole genome shotgun (WGS) entry which is preliminary data.</text>
</comment>
<dbReference type="SUPFAM" id="SSF63418">
    <property type="entry name" value="MurE/MurF N-terminal domain"/>
    <property type="match status" value="1"/>
</dbReference>
<dbReference type="Gene3D" id="3.90.190.20">
    <property type="entry name" value="Mur ligase, C-terminal domain"/>
    <property type="match status" value="1"/>
</dbReference>
<dbReference type="NCBIfam" id="NF001126">
    <property type="entry name" value="PRK00139.1-4"/>
    <property type="match status" value="1"/>
</dbReference>
<evidence type="ECO:0000313" key="8">
    <source>
        <dbReference type="Proteomes" id="UP001345219"/>
    </source>
</evidence>
<evidence type="ECO:0000256" key="3">
    <source>
        <dbReference type="ARBA" id="ARBA00072427"/>
    </source>
</evidence>
<gene>
    <name evidence="7" type="ORF">SAY87_029432</name>
</gene>
<comment type="subunit">
    <text evidence="2">Component of the plastid-encoded plastid RNA polymerase (PEP) complex.</text>
</comment>
<dbReference type="GO" id="GO:0005524">
    <property type="term" value="F:ATP binding"/>
    <property type="evidence" value="ECO:0007669"/>
    <property type="project" value="InterPro"/>
</dbReference>
<dbReference type="Pfam" id="PF08245">
    <property type="entry name" value="Mur_ligase_M"/>
    <property type="match status" value="1"/>
</dbReference>
<dbReference type="InterPro" id="IPR000713">
    <property type="entry name" value="Mur_ligase_N"/>
</dbReference>
<dbReference type="HAMAP" id="MF_00208">
    <property type="entry name" value="MurE"/>
    <property type="match status" value="1"/>
</dbReference>